<organism evidence="3 4">
    <name type="scientific">Leucocoprinus leucothites</name>
    <dbReference type="NCBI Taxonomy" id="201217"/>
    <lineage>
        <taxon>Eukaryota</taxon>
        <taxon>Fungi</taxon>
        <taxon>Dikarya</taxon>
        <taxon>Basidiomycota</taxon>
        <taxon>Agaricomycotina</taxon>
        <taxon>Agaricomycetes</taxon>
        <taxon>Agaricomycetidae</taxon>
        <taxon>Agaricales</taxon>
        <taxon>Agaricineae</taxon>
        <taxon>Agaricaceae</taxon>
        <taxon>Leucocoprinus</taxon>
    </lineage>
</organism>
<dbReference type="PANTHER" id="PTHR10039:SF17">
    <property type="entry name" value="FUNGAL STAND N-TERMINAL GOODBYE DOMAIN-CONTAINING PROTEIN-RELATED"/>
    <property type="match status" value="1"/>
</dbReference>
<evidence type="ECO:0000259" key="2">
    <source>
        <dbReference type="Pfam" id="PF24883"/>
    </source>
</evidence>
<gene>
    <name evidence="3" type="ORF">D9756_002724</name>
</gene>
<evidence type="ECO:0000313" key="3">
    <source>
        <dbReference type="EMBL" id="KAF5362049.1"/>
    </source>
</evidence>
<dbReference type="AlphaFoldDB" id="A0A8H5LM12"/>
<evidence type="ECO:0000313" key="4">
    <source>
        <dbReference type="Proteomes" id="UP000559027"/>
    </source>
</evidence>
<proteinExistence type="predicted"/>
<dbReference type="Gene3D" id="3.40.50.300">
    <property type="entry name" value="P-loop containing nucleotide triphosphate hydrolases"/>
    <property type="match status" value="1"/>
</dbReference>
<dbReference type="Proteomes" id="UP000559027">
    <property type="component" value="Unassembled WGS sequence"/>
</dbReference>
<protein>
    <recommendedName>
        <fullName evidence="2">Nephrocystin 3-like N-terminal domain-containing protein</fullName>
    </recommendedName>
</protein>
<dbReference type="EMBL" id="JAACJO010000002">
    <property type="protein sequence ID" value="KAF5362049.1"/>
    <property type="molecule type" value="Genomic_DNA"/>
</dbReference>
<dbReference type="PANTHER" id="PTHR10039">
    <property type="entry name" value="AMELOGENIN"/>
    <property type="match status" value="1"/>
</dbReference>
<accession>A0A8H5LM12</accession>
<sequence>MPDGFYNSSARYAPPKCHLGTRNEYISVITHWALGELDRKEPILWMRGPFGIGKSAVSQSCAEALASKNKLVATLFFSRSNPDCNDPRRAFTSIAYQVATKCTSFREIVDKRMFEGPALVTTSLSTQFKDLLVHPLREIDIAESGLDGRVVIIDGLDECDGTAEQCEVTEIIAASVQKCTTPFRWFITSRPEDPIIRTMNSTAVSPARSCIELPVSHAIDHEILTYLTDEFKKIRENHGLPESWPSEEALALFVTRGGGLWIYVSTMVRFIKDKNSYGPKDQLRIVLEFAKYVSTKVEVDNTLAEMGFFYTLIMQRVPPKVRRTIQKILLIHFVRSHWGSATIAEVLCLSEEQFRHACASIQSVMGLRGSYFGSMHFYHNSFLDFMRDPQRSKELCILGDFLIGWRRELLE</sequence>
<reference evidence="3 4" key="1">
    <citation type="journal article" date="2020" name="ISME J.">
        <title>Uncovering the hidden diversity of litter-decomposition mechanisms in mushroom-forming fungi.</title>
        <authorList>
            <person name="Floudas D."/>
            <person name="Bentzer J."/>
            <person name="Ahren D."/>
            <person name="Johansson T."/>
            <person name="Persson P."/>
            <person name="Tunlid A."/>
        </authorList>
    </citation>
    <scope>NUCLEOTIDE SEQUENCE [LARGE SCALE GENOMIC DNA]</scope>
    <source>
        <strain evidence="3 4">CBS 146.42</strain>
    </source>
</reference>
<dbReference type="InterPro" id="IPR056884">
    <property type="entry name" value="NPHP3-like_N"/>
</dbReference>
<comment type="caution">
    <text evidence="3">The sequence shown here is derived from an EMBL/GenBank/DDBJ whole genome shotgun (WGS) entry which is preliminary data.</text>
</comment>
<dbReference type="InterPro" id="IPR027417">
    <property type="entry name" value="P-loop_NTPase"/>
</dbReference>
<dbReference type="Pfam" id="PF24883">
    <property type="entry name" value="NPHP3_N"/>
    <property type="match status" value="1"/>
</dbReference>
<keyword evidence="4" id="KW-1185">Reference proteome</keyword>
<dbReference type="SUPFAM" id="SSF52540">
    <property type="entry name" value="P-loop containing nucleoside triphosphate hydrolases"/>
    <property type="match status" value="1"/>
</dbReference>
<evidence type="ECO:0000256" key="1">
    <source>
        <dbReference type="ARBA" id="ARBA00022737"/>
    </source>
</evidence>
<name>A0A8H5LM12_9AGAR</name>
<dbReference type="OrthoDB" id="5967843at2759"/>
<feature type="domain" description="Nephrocystin 3-like N-terminal" evidence="2">
    <location>
        <begin position="39"/>
        <end position="190"/>
    </location>
</feature>
<keyword evidence="1" id="KW-0677">Repeat</keyword>